<feature type="domain" description="EngB-type G" evidence="6">
    <location>
        <begin position="386"/>
        <end position="578"/>
    </location>
</feature>
<gene>
    <name evidence="7" type="ORF">F5Z01DRAFT_649061</name>
</gene>
<dbReference type="GeneID" id="70293972"/>
<evidence type="ECO:0000256" key="5">
    <source>
        <dbReference type="SAM" id="MobiDB-lite"/>
    </source>
</evidence>
<dbReference type="PROSITE" id="PS51706">
    <property type="entry name" value="G_ENGB"/>
    <property type="match status" value="1"/>
</dbReference>
<dbReference type="Proteomes" id="UP000887229">
    <property type="component" value="Unassembled WGS sequence"/>
</dbReference>
<dbReference type="GO" id="GO:0005525">
    <property type="term" value="F:GTP binding"/>
    <property type="evidence" value="ECO:0007669"/>
    <property type="project" value="UniProtKB-KW"/>
</dbReference>
<protein>
    <recommendedName>
        <fullName evidence="6">EngB-type G domain-containing protein</fullName>
    </recommendedName>
</protein>
<dbReference type="PANTHER" id="PTHR46498">
    <property type="entry name" value="GTP-BINDING PROTEIN 8"/>
    <property type="match status" value="1"/>
</dbReference>
<evidence type="ECO:0000313" key="8">
    <source>
        <dbReference type="Proteomes" id="UP000887229"/>
    </source>
</evidence>
<dbReference type="InterPro" id="IPR027417">
    <property type="entry name" value="P-loop_NTPase"/>
</dbReference>
<dbReference type="AlphaFoldDB" id="A0A9P7ZRI8"/>
<dbReference type="InterPro" id="IPR030393">
    <property type="entry name" value="G_ENGB_dom"/>
</dbReference>
<evidence type="ECO:0000256" key="3">
    <source>
        <dbReference type="ARBA" id="ARBA00022842"/>
    </source>
</evidence>
<dbReference type="Pfam" id="PF01926">
    <property type="entry name" value="MMR_HSR1"/>
    <property type="match status" value="1"/>
</dbReference>
<organism evidence="7 8">
    <name type="scientific">Emericellopsis atlantica</name>
    <dbReference type="NCBI Taxonomy" id="2614577"/>
    <lineage>
        <taxon>Eukaryota</taxon>
        <taxon>Fungi</taxon>
        <taxon>Dikarya</taxon>
        <taxon>Ascomycota</taxon>
        <taxon>Pezizomycotina</taxon>
        <taxon>Sordariomycetes</taxon>
        <taxon>Hypocreomycetidae</taxon>
        <taxon>Hypocreales</taxon>
        <taxon>Bionectriaceae</taxon>
        <taxon>Emericellopsis</taxon>
    </lineage>
</organism>
<evidence type="ECO:0000256" key="2">
    <source>
        <dbReference type="ARBA" id="ARBA00022741"/>
    </source>
</evidence>
<evidence type="ECO:0000313" key="7">
    <source>
        <dbReference type="EMBL" id="KAG9256781.1"/>
    </source>
</evidence>
<dbReference type="InterPro" id="IPR052279">
    <property type="entry name" value="EngB_GTPase"/>
</dbReference>
<keyword evidence="4" id="KW-0342">GTP-binding</keyword>
<sequence>MARTLSVLRDTRLTPTPHLIFSQISRQQFSNYAGPFLRGGPHEWTSKSSPGSSAKLREAVARKTARLEGLKAAREQRKIEAVRVAAEADRAGSRMGKVADPFASMMTMRKSDKSEPRGRQAGNTRSGRTASPTASADPFAAMAAQRKSDHPAGQMEKKRKNQGRRERARSRGAAEPSNRFGSRSGTSDAWPVAEIPRPKPTPRSAQLLDSYAAAREPTSQRGEDRLSSNEPPAEPSYEARLLSALADPSNRDSIPEPPTERQEKTVPPFNRQTSDESGEDVLFPEEEDRARPPTTSWPRPESQPSVPPAPKPFFSRNKIEGNPSVASLAPMDLITVPAPGSPPTKPQSSPPVAVRGAMATADRFFRQNYKFLFSASEWADLRPQTHTPEIIVLGASNVGKSTFINSLLGRSDVARTSSKPGRTRTLNAYGVGQPADSLVNQGLPQGTDPANHGLVVMDAPGYGHGSHAAWGSVTRDYINKRTMLKGAILLLPAEKRISDMDRWTMNLLAQRGIKLMVILTKADRAGKEWYEYCLNVAAEVRANINVIKNGSEEVHSSWSEGTGWVPEIHVTAAAFPHRRSIANAPGMRGVRLAILRDMLGMDLDATTSKVEANPEDISYGGDTVSWDDMLRKMQNM</sequence>
<dbReference type="InterPro" id="IPR006073">
    <property type="entry name" value="GTP-bd"/>
</dbReference>
<comment type="caution">
    <text evidence="7">The sequence shown here is derived from an EMBL/GenBank/DDBJ whole genome shotgun (WGS) entry which is preliminary data.</text>
</comment>
<evidence type="ECO:0000259" key="6">
    <source>
        <dbReference type="PROSITE" id="PS51706"/>
    </source>
</evidence>
<feature type="compositionally biased region" description="Basic and acidic residues" evidence="5">
    <location>
        <begin position="249"/>
        <end position="264"/>
    </location>
</feature>
<dbReference type="Gene3D" id="3.40.50.300">
    <property type="entry name" value="P-loop containing nucleotide triphosphate hydrolases"/>
    <property type="match status" value="1"/>
</dbReference>
<feature type="compositionally biased region" description="Basic residues" evidence="5">
    <location>
        <begin position="157"/>
        <end position="170"/>
    </location>
</feature>
<dbReference type="OrthoDB" id="391988at2759"/>
<feature type="region of interest" description="Disordered" evidence="5">
    <location>
        <begin position="90"/>
        <end position="322"/>
    </location>
</feature>
<dbReference type="GO" id="GO:0005739">
    <property type="term" value="C:mitochondrion"/>
    <property type="evidence" value="ECO:0007669"/>
    <property type="project" value="TreeGrafter"/>
</dbReference>
<dbReference type="PANTHER" id="PTHR46498:SF1">
    <property type="entry name" value="GTP-BINDING PROTEIN 8"/>
    <property type="match status" value="1"/>
</dbReference>
<evidence type="ECO:0000256" key="1">
    <source>
        <dbReference type="ARBA" id="ARBA00022723"/>
    </source>
</evidence>
<dbReference type="EMBL" id="MU251247">
    <property type="protein sequence ID" value="KAG9256781.1"/>
    <property type="molecule type" value="Genomic_DNA"/>
</dbReference>
<reference evidence="7" key="1">
    <citation type="journal article" date="2021" name="IMA Fungus">
        <title>Genomic characterization of three marine fungi, including Emericellopsis atlantica sp. nov. with signatures of a generalist lifestyle and marine biomass degradation.</title>
        <authorList>
            <person name="Hagestad O.C."/>
            <person name="Hou L."/>
            <person name="Andersen J.H."/>
            <person name="Hansen E.H."/>
            <person name="Altermark B."/>
            <person name="Li C."/>
            <person name="Kuhnert E."/>
            <person name="Cox R.J."/>
            <person name="Crous P.W."/>
            <person name="Spatafora J.W."/>
            <person name="Lail K."/>
            <person name="Amirebrahimi M."/>
            <person name="Lipzen A."/>
            <person name="Pangilinan J."/>
            <person name="Andreopoulos W."/>
            <person name="Hayes R.D."/>
            <person name="Ng V."/>
            <person name="Grigoriev I.V."/>
            <person name="Jackson S.A."/>
            <person name="Sutton T.D.S."/>
            <person name="Dobson A.D.W."/>
            <person name="Rama T."/>
        </authorList>
    </citation>
    <scope>NUCLEOTIDE SEQUENCE</scope>
    <source>
        <strain evidence="7">TS7</strain>
    </source>
</reference>
<dbReference type="RefSeq" id="XP_046120705.1">
    <property type="nucleotide sequence ID" value="XM_046263069.1"/>
</dbReference>
<name>A0A9P7ZRI8_9HYPO</name>
<feature type="compositionally biased region" description="Polar residues" evidence="5">
    <location>
        <begin position="121"/>
        <end position="134"/>
    </location>
</feature>
<keyword evidence="2" id="KW-0547">Nucleotide-binding</keyword>
<dbReference type="GO" id="GO:0046872">
    <property type="term" value="F:metal ion binding"/>
    <property type="evidence" value="ECO:0007669"/>
    <property type="project" value="UniProtKB-KW"/>
</dbReference>
<keyword evidence="3" id="KW-0460">Magnesium</keyword>
<keyword evidence="8" id="KW-1185">Reference proteome</keyword>
<feature type="compositionally biased region" description="Basic and acidic residues" evidence="5">
    <location>
        <begin position="109"/>
        <end position="118"/>
    </location>
</feature>
<feature type="compositionally biased region" description="Acidic residues" evidence="5">
    <location>
        <begin position="276"/>
        <end position="287"/>
    </location>
</feature>
<keyword evidence="1" id="KW-0479">Metal-binding</keyword>
<dbReference type="SUPFAM" id="SSF52540">
    <property type="entry name" value="P-loop containing nucleoside triphosphate hydrolases"/>
    <property type="match status" value="1"/>
</dbReference>
<accession>A0A9P7ZRI8</accession>
<proteinExistence type="predicted"/>
<evidence type="ECO:0000256" key="4">
    <source>
        <dbReference type="ARBA" id="ARBA00023134"/>
    </source>
</evidence>